<accession>A0ACA9RRK0</accession>
<gene>
    <name evidence="1" type="ORF">RPERSI_LOCUS21879</name>
</gene>
<proteinExistence type="predicted"/>
<evidence type="ECO:0000313" key="2">
    <source>
        <dbReference type="Proteomes" id="UP000789920"/>
    </source>
</evidence>
<dbReference type="Proteomes" id="UP000789920">
    <property type="component" value="Unassembled WGS sequence"/>
</dbReference>
<sequence length="89" mass="10380">SSELETINNYFIKDILDKPQTTLQSLLISIEAKNIIETWRICCIDELSHFIVINQKKHKGNMDEPKENVSTENFNSKEDQDTEEIILLQ</sequence>
<keyword evidence="2" id="KW-1185">Reference proteome</keyword>
<comment type="caution">
    <text evidence="1">The sequence shown here is derived from an EMBL/GenBank/DDBJ whole genome shotgun (WGS) entry which is preliminary data.</text>
</comment>
<feature type="non-terminal residue" evidence="1">
    <location>
        <position position="89"/>
    </location>
</feature>
<name>A0ACA9RRK0_9GLOM</name>
<evidence type="ECO:0000313" key="1">
    <source>
        <dbReference type="EMBL" id="CAG8805204.1"/>
    </source>
</evidence>
<organism evidence="1 2">
    <name type="scientific">Racocetra persica</name>
    <dbReference type="NCBI Taxonomy" id="160502"/>
    <lineage>
        <taxon>Eukaryota</taxon>
        <taxon>Fungi</taxon>
        <taxon>Fungi incertae sedis</taxon>
        <taxon>Mucoromycota</taxon>
        <taxon>Glomeromycotina</taxon>
        <taxon>Glomeromycetes</taxon>
        <taxon>Diversisporales</taxon>
        <taxon>Gigasporaceae</taxon>
        <taxon>Racocetra</taxon>
    </lineage>
</organism>
<reference evidence="1" key="1">
    <citation type="submission" date="2021-06" db="EMBL/GenBank/DDBJ databases">
        <authorList>
            <person name="Kallberg Y."/>
            <person name="Tangrot J."/>
            <person name="Rosling A."/>
        </authorList>
    </citation>
    <scope>NUCLEOTIDE SEQUENCE</scope>
    <source>
        <strain evidence="1">MA461A</strain>
    </source>
</reference>
<feature type="non-terminal residue" evidence="1">
    <location>
        <position position="1"/>
    </location>
</feature>
<dbReference type="EMBL" id="CAJVQC010065153">
    <property type="protein sequence ID" value="CAG8805204.1"/>
    <property type="molecule type" value="Genomic_DNA"/>
</dbReference>
<protein>
    <submittedName>
        <fullName evidence="1">27776_t:CDS:1</fullName>
    </submittedName>
</protein>